<gene>
    <name evidence="4" type="ORF">MNB_SM-4-444</name>
</gene>
<dbReference type="NCBIfam" id="TIGR00401">
    <property type="entry name" value="msrA"/>
    <property type="match status" value="1"/>
</dbReference>
<reference evidence="4" key="1">
    <citation type="submission" date="2016-10" db="EMBL/GenBank/DDBJ databases">
        <authorList>
            <person name="de Groot N.N."/>
        </authorList>
    </citation>
    <scope>NUCLEOTIDE SEQUENCE</scope>
</reference>
<proteinExistence type="inferred from homology"/>
<sequence>MSEKRIVLGGGCFWCTEAVYLNVKGVMSVESGYAGGNRPNPNYQMICTGVSGYAEIIDIRYDEEVINLSDLLDIFFVVHNPTTLNSQGGDQGTQYRSVVYYTNDLEHEVINDAIQRNQANYEDTIVTEVSPLPETVYPAEDYHQNYYALNSSQAYCQAVIAPKLEKFMMQFPDKL</sequence>
<dbReference type="AlphaFoldDB" id="A0A1W1BAY5"/>
<dbReference type="GO" id="GO:0008113">
    <property type="term" value="F:peptide-methionine (S)-S-oxide reductase activity"/>
    <property type="evidence" value="ECO:0007669"/>
    <property type="project" value="UniProtKB-EC"/>
</dbReference>
<feature type="domain" description="Peptide methionine sulphoxide reductase MsrA" evidence="3">
    <location>
        <begin position="6"/>
        <end position="157"/>
    </location>
</feature>
<dbReference type="Pfam" id="PF01625">
    <property type="entry name" value="PMSR"/>
    <property type="match status" value="1"/>
</dbReference>
<protein>
    <recommendedName>
        <fullName evidence="1">peptide-methionine (S)-S-oxide reductase</fullName>
        <ecNumber evidence="1">1.8.4.11</ecNumber>
    </recommendedName>
</protein>
<organism evidence="4">
    <name type="scientific">hydrothermal vent metagenome</name>
    <dbReference type="NCBI Taxonomy" id="652676"/>
    <lineage>
        <taxon>unclassified sequences</taxon>
        <taxon>metagenomes</taxon>
        <taxon>ecological metagenomes</taxon>
    </lineage>
</organism>
<accession>A0A1W1BAY5</accession>
<dbReference type="SUPFAM" id="SSF55068">
    <property type="entry name" value="Peptide methionine sulfoxide reductase"/>
    <property type="match status" value="1"/>
</dbReference>
<evidence type="ECO:0000256" key="2">
    <source>
        <dbReference type="ARBA" id="ARBA00023002"/>
    </source>
</evidence>
<dbReference type="HAMAP" id="MF_01401">
    <property type="entry name" value="MsrA"/>
    <property type="match status" value="1"/>
</dbReference>
<dbReference type="EC" id="1.8.4.11" evidence="1"/>
<dbReference type="Gene3D" id="3.30.1060.10">
    <property type="entry name" value="Peptide methionine sulphoxide reductase MsrA"/>
    <property type="match status" value="1"/>
</dbReference>
<dbReference type="PANTHER" id="PTHR43774:SF1">
    <property type="entry name" value="PEPTIDE METHIONINE SULFOXIDE REDUCTASE MSRA 2"/>
    <property type="match status" value="1"/>
</dbReference>
<dbReference type="PANTHER" id="PTHR43774">
    <property type="entry name" value="PEPTIDE METHIONINE SULFOXIDE REDUCTASE"/>
    <property type="match status" value="1"/>
</dbReference>
<dbReference type="InterPro" id="IPR036509">
    <property type="entry name" value="Met_Sox_Rdtase_MsrA_sf"/>
</dbReference>
<evidence type="ECO:0000259" key="3">
    <source>
        <dbReference type="Pfam" id="PF01625"/>
    </source>
</evidence>
<dbReference type="EMBL" id="FPHF01000011">
    <property type="protein sequence ID" value="SFV50750.1"/>
    <property type="molecule type" value="Genomic_DNA"/>
</dbReference>
<dbReference type="InterPro" id="IPR002569">
    <property type="entry name" value="Met_Sox_Rdtase_MsrA_dom"/>
</dbReference>
<name>A0A1W1BAY5_9ZZZZ</name>
<keyword evidence="2 4" id="KW-0560">Oxidoreductase</keyword>
<evidence type="ECO:0000256" key="1">
    <source>
        <dbReference type="ARBA" id="ARBA00012502"/>
    </source>
</evidence>
<evidence type="ECO:0000313" key="4">
    <source>
        <dbReference type="EMBL" id="SFV50750.1"/>
    </source>
</evidence>